<protein>
    <submittedName>
        <fullName evidence="1">Uncharacterized protein</fullName>
    </submittedName>
</protein>
<dbReference type="EMBL" id="JADBGQ010000003">
    <property type="protein sequence ID" value="KAG5406027.1"/>
    <property type="molecule type" value="Genomic_DNA"/>
</dbReference>
<comment type="caution">
    <text evidence="1">The sequence shown here is derived from an EMBL/GenBank/DDBJ whole genome shotgun (WGS) entry which is preliminary data.</text>
</comment>
<organism evidence="1 2">
    <name type="scientific">Brassica rapa subsp. trilocularis</name>
    <dbReference type="NCBI Taxonomy" id="1813537"/>
    <lineage>
        <taxon>Eukaryota</taxon>
        <taxon>Viridiplantae</taxon>
        <taxon>Streptophyta</taxon>
        <taxon>Embryophyta</taxon>
        <taxon>Tracheophyta</taxon>
        <taxon>Spermatophyta</taxon>
        <taxon>Magnoliopsida</taxon>
        <taxon>eudicotyledons</taxon>
        <taxon>Gunneridae</taxon>
        <taxon>Pentapetalae</taxon>
        <taxon>rosids</taxon>
        <taxon>malvids</taxon>
        <taxon>Brassicales</taxon>
        <taxon>Brassicaceae</taxon>
        <taxon>Brassiceae</taxon>
        <taxon>Brassica</taxon>
    </lineage>
</organism>
<evidence type="ECO:0000313" key="1">
    <source>
        <dbReference type="EMBL" id="KAG5406027.1"/>
    </source>
</evidence>
<gene>
    <name evidence="1" type="primary">A03p045120.1_BraROA</name>
    <name evidence="1" type="ORF">IGI04_012146</name>
</gene>
<proteinExistence type="predicted"/>
<name>A0ABQ7N558_BRACM</name>
<evidence type="ECO:0000313" key="2">
    <source>
        <dbReference type="Proteomes" id="UP000823674"/>
    </source>
</evidence>
<sequence length="97" mass="10762">MGFELTSLILSLKSRTTLILCPFLLAKFLGTYLDLLTNLCQSSLSTLKGLIPTRKVFWSSCRFSLNRSGMDLLNPCPTLYCLINTILSTLGLRNLSA</sequence>
<accession>A0ABQ7N558</accession>
<keyword evidence="2" id="KW-1185">Reference proteome</keyword>
<dbReference type="Proteomes" id="UP000823674">
    <property type="component" value="Chromosome A03"/>
</dbReference>
<reference evidence="1 2" key="1">
    <citation type="submission" date="2021-03" db="EMBL/GenBank/DDBJ databases">
        <authorList>
            <person name="King G.J."/>
            <person name="Bancroft I."/>
            <person name="Baten A."/>
            <person name="Bloomfield J."/>
            <person name="Borpatragohain P."/>
            <person name="He Z."/>
            <person name="Irish N."/>
            <person name="Irwin J."/>
            <person name="Liu K."/>
            <person name="Mauleon R.P."/>
            <person name="Moore J."/>
            <person name="Morris R."/>
            <person name="Ostergaard L."/>
            <person name="Wang B."/>
            <person name="Wells R."/>
        </authorList>
    </citation>
    <scope>NUCLEOTIDE SEQUENCE [LARGE SCALE GENOMIC DNA]</scope>
    <source>
        <strain evidence="1">R-o-18</strain>
        <tissue evidence="1">Leaf</tissue>
    </source>
</reference>